<keyword evidence="2 5" id="KW-0812">Transmembrane</keyword>
<reference evidence="6" key="1">
    <citation type="submission" date="2023-07" db="EMBL/GenBank/DDBJ databases">
        <authorList>
            <consortium name="CYATHOMIX"/>
        </authorList>
    </citation>
    <scope>NUCLEOTIDE SEQUENCE</scope>
    <source>
        <strain evidence="6">N/A</strain>
    </source>
</reference>
<dbReference type="AlphaFoldDB" id="A0AA36HDN2"/>
<evidence type="ECO:0000256" key="1">
    <source>
        <dbReference type="ARBA" id="ARBA00004141"/>
    </source>
</evidence>
<gene>
    <name evidence="6" type="ORF">CYNAS_LOCUS20651</name>
</gene>
<evidence type="ECO:0008006" key="8">
    <source>
        <dbReference type="Google" id="ProtNLM"/>
    </source>
</evidence>
<dbReference type="Gene3D" id="1.20.1740.10">
    <property type="entry name" value="Amino acid/polyamine transporter I"/>
    <property type="match status" value="1"/>
</dbReference>
<protein>
    <recommendedName>
        <fullName evidence="8">Amino acid transporter</fullName>
    </recommendedName>
</protein>
<comment type="caution">
    <text evidence="6">The sequence shown here is derived from an EMBL/GenBank/DDBJ whole genome shotgun (WGS) entry which is preliminary data.</text>
</comment>
<name>A0AA36HDN2_CYLNA</name>
<dbReference type="GO" id="GO:0016020">
    <property type="term" value="C:membrane"/>
    <property type="evidence" value="ECO:0007669"/>
    <property type="project" value="UniProtKB-SubCell"/>
</dbReference>
<feature type="transmembrane region" description="Helical" evidence="5">
    <location>
        <begin position="82"/>
        <end position="105"/>
    </location>
</feature>
<evidence type="ECO:0000313" key="6">
    <source>
        <dbReference type="EMBL" id="CAJ0608668.1"/>
    </source>
</evidence>
<proteinExistence type="predicted"/>
<dbReference type="Pfam" id="PF13520">
    <property type="entry name" value="AA_permease_2"/>
    <property type="match status" value="1"/>
</dbReference>
<comment type="subcellular location">
    <subcellularLocation>
        <location evidence="1">Membrane</location>
        <topology evidence="1">Multi-pass membrane protein</topology>
    </subcellularLocation>
</comment>
<evidence type="ECO:0000313" key="7">
    <source>
        <dbReference type="Proteomes" id="UP001176961"/>
    </source>
</evidence>
<feature type="transmembrane region" description="Helical" evidence="5">
    <location>
        <begin position="125"/>
        <end position="144"/>
    </location>
</feature>
<keyword evidence="3 5" id="KW-1133">Transmembrane helix</keyword>
<evidence type="ECO:0000256" key="3">
    <source>
        <dbReference type="ARBA" id="ARBA00022989"/>
    </source>
</evidence>
<dbReference type="PANTHER" id="PTHR11785:SF531">
    <property type="entry name" value="LARGE NEUTRAL AMINO ACIDS TRANSPORTER SMALL SUBUNIT 1"/>
    <property type="match status" value="1"/>
</dbReference>
<sequence length="152" mass="16660">MQDYITYAKVLVLVAVILTGGFLLIFGGPQYKDSFESPFEGNFRNWLDASVGFYSGLFAYQGWINLSFLTEEIINPKRNLPLALVSSLAAITLIHTFFVVALYVVLSPDEVLISPAVGVLFAEKAYPTVSFLMPLCVAVCCIGTENGNMIMS</sequence>
<dbReference type="GO" id="GO:0015179">
    <property type="term" value="F:L-amino acid transmembrane transporter activity"/>
    <property type="evidence" value="ECO:0007669"/>
    <property type="project" value="TreeGrafter"/>
</dbReference>
<evidence type="ECO:0000256" key="4">
    <source>
        <dbReference type="ARBA" id="ARBA00023136"/>
    </source>
</evidence>
<dbReference type="InterPro" id="IPR002293">
    <property type="entry name" value="AA/rel_permease1"/>
</dbReference>
<feature type="non-terminal residue" evidence="6">
    <location>
        <position position="1"/>
    </location>
</feature>
<dbReference type="Proteomes" id="UP001176961">
    <property type="component" value="Unassembled WGS sequence"/>
</dbReference>
<feature type="transmembrane region" description="Helical" evidence="5">
    <location>
        <begin position="51"/>
        <end position="70"/>
    </location>
</feature>
<dbReference type="PANTHER" id="PTHR11785">
    <property type="entry name" value="AMINO ACID TRANSPORTER"/>
    <property type="match status" value="1"/>
</dbReference>
<keyword evidence="4 5" id="KW-0472">Membrane</keyword>
<keyword evidence="7" id="KW-1185">Reference proteome</keyword>
<evidence type="ECO:0000256" key="5">
    <source>
        <dbReference type="SAM" id="Phobius"/>
    </source>
</evidence>
<evidence type="ECO:0000256" key="2">
    <source>
        <dbReference type="ARBA" id="ARBA00022692"/>
    </source>
</evidence>
<organism evidence="6 7">
    <name type="scientific">Cylicocyclus nassatus</name>
    <name type="common">Nematode worm</name>
    <dbReference type="NCBI Taxonomy" id="53992"/>
    <lineage>
        <taxon>Eukaryota</taxon>
        <taxon>Metazoa</taxon>
        <taxon>Ecdysozoa</taxon>
        <taxon>Nematoda</taxon>
        <taxon>Chromadorea</taxon>
        <taxon>Rhabditida</taxon>
        <taxon>Rhabditina</taxon>
        <taxon>Rhabditomorpha</taxon>
        <taxon>Strongyloidea</taxon>
        <taxon>Strongylidae</taxon>
        <taxon>Cylicocyclus</taxon>
    </lineage>
</organism>
<dbReference type="EMBL" id="CATQJL010000316">
    <property type="protein sequence ID" value="CAJ0608668.1"/>
    <property type="molecule type" value="Genomic_DNA"/>
</dbReference>
<feature type="transmembrane region" description="Helical" evidence="5">
    <location>
        <begin position="7"/>
        <end position="31"/>
    </location>
</feature>
<accession>A0AA36HDN2</accession>
<dbReference type="InterPro" id="IPR050598">
    <property type="entry name" value="AminoAcid_Transporter"/>
</dbReference>